<dbReference type="AlphaFoldDB" id="A0AAW1SBF8"/>
<dbReference type="EMBL" id="JALJOU010000006">
    <property type="protein sequence ID" value="KAK9843445.1"/>
    <property type="molecule type" value="Genomic_DNA"/>
</dbReference>
<dbReference type="GO" id="GO:0016226">
    <property type="term" value="P:iron-sulfur cluster assembly"/>
    <property type="evidence" value="ECO:0007669"/>
    <property type="project" value="InterPro"/>
</dbReference>
<protein>
    <recommendedName>
        <fullName evidence="1">Complex 1 LYR protein domain-containing protein</fullName>
    </recommendedName>
</protein>
<dbReference type="InterPro" id="IPR045297">
    <property type="entry name" value="Complex1_LYR_LYRM4"/>
</dbReference>
<name>A0AAW1SBF8_9CHLO</name>
<dbReference type="Pfam" id="PF05347">
    <property type="entry name" value="Complex1_LYR"/>
    <property type="match status" value="1"/>
</dbReference>
<comment type="caution">
    <text evidence="2">The sequence shown here is derived from an EMBL/GenBank/DDBJ whole genome shotgun (WGS) entry which is preliminary data.</text>
</comment>
<dbReference type="PANTHER" id="PTHR47158:SF1">
    <property type="entry name" value="OS08G0239000 PROTEIN"/>
    <property type="match status" value="1"/>
</dbReference>
<reference evidence="2 3" key="1">
    <citation type="journal article" date="2024" name="Nat. Commun.">
        <title>Phylogenomics reveals the evolutionary origins of lichenization in chlorophyte algae.</title>
        <authorList>
            <person name="Puginier C."/>
            <person name="Libourel C."/>
            <person name="Otte J."/>
            <person name="Skaloud P."/>
            <person name="Haon M."/>
            <person name="Grisel S."/>
            <person name="Petersen M."/>
            <person name="Berrin J.G."/>
            <person name="Delaux P.M."/>
            <person name="Dal Grande F."/>
            <person name="Keller J."/>
        </authorList>
    </citation>
    <scope>NUCLEOTIDE SEQUENCE [LARGE SCALE GENOMIC DNA]</scope>
    <source>
        <strain evidence="2 3">SAG 245.80</strain>
    </source>
</reference>
<dbReference type="InterPro" id="IPR008011">
    <property type="entry name" value="Complex1_LYR_dom"/>
</dbReference>
<sequence length="92" mass="10238">MCFPGAGAKFPNYNIREYVKRKAREDFRAHASEADPAAAQALWAQAKDELKVWTRQATVYSLYARPQKSVMDIPLKAALDAQAASPLPQTTK</sequence>
<evidence type="ECO:0000313" key="2">
    <source>
        <dbReference type="EMBL" id="KAK9843445.1"/>
    </source>
</evidence>
<gene>
    <name evidence="2" type="ORF">WJX81_002999</name>
</gene>
<organism evidence="2 3">
    <name type="scientific">Elliptochloris bilobata</name>
    <dbReference type="NCBI Taxonomy" id="381761"/>
    <lineage>
        <taxon>Eukaryota</taxon>
        <taxon>Viridiplantae</taxon>
        <taxon>Chlorophyta</taxon>
        <taxon>core chlorophytes</taxon>
        <taxon>Trebouxiophyceae</taxon>
        <taxon>Trebouxiophyceae incertae sedis</taxon>
        <taxon>Elliptochloris clade</taxon>
        <taxon>Elliptochloris</taxon>
    </lineage>
</organism>
<proteinExistence type="predicted"/>
<dbReference type="CDD" id="cd20264">
    <property type="entry name" value="Complex1_LYR_LYRM4"/>
    <property type="match status" value="1"/>
</dbReference>
<dbReference type="PANTHER" id="PTHR47158">
    <property type="entry name" value="OS08G0239000 PROTEIN"/>
    <property type="match status" value="1"/>
</dbReference>
<keyword evidence="3" id="KW-1185">Reference proteome</keyword>
<accession>A0AAW1SBF8</accession>
<evidence type="ECO:0000313" key="3">
    <source>
        <dbReference type="Proteomes" id="UP001445335"/>
    </source>
</evidence>
<feature type="domain" description="Complex 1 LYR protein" evidence="1">
    <location>
        <begin position="7"/>
        <end position="52"/>
    </location>
</feature>
<evidence type="ECO:0000259" key="1">
    <source>
        <dbReference type="Pfam" id="PF05347"/>
    </source>
</evidence>
<dbReference type="Proteomes" id="UP001445335">
    <property type="component" value="Unassembled WGS sequence"/>
</dbReference>